<dbReference type="GO" id="GO:0008173">
    <property type="term" value="F:RNA methyltransferase activity"/>
    <property type="evidence" value="ECO:0007669"/>
    <property type="project" value="InterPro"/>
</dbReference>
<dbReference type="Gene3D" id="1.10.940.10">
    <property type="entry name" value="NusB-like"/>
    <property type="match status" value="1"/>
</dbReference>
<evidence type="ECO:0000256" key="4">
    <source>
        <dbReference type="ARBA" id="ARBA00022884"/>
    </source>
</evidence>
<reference evidence="7 8" key="1">
    <citation type="submission" date="2019-04" db="EMBL/GenBank/DDBJ databases">
        <title>Shimia ponticola sp. nov., isolated from seawater.</title>
        <authorList>
            <person name="Kim Y.-O."/>
            <person name="Yoon J.-H."/>
        </authorList>
    </citation>
    <scope>NUCLEOTIDE SEQUENCE [LARGE SCALE GENOMIC DNA]</scope>
    <source>
        <strain evidence="7 8">MYP11</strain>
    </source>
</reference>
<feature type="binding site" evidence="5">
    <location>
        <begin position="237"/>
        <end position="243"/>
    </location>
    <ligand>
        <name>S-adenosyl-L-methionine</name>
        <dbReference type="ChEBI" id="CHEBI:59789"/>
    </ligand>
</feature>
<evidence type="ECO:0000256" key="3">
    <source>
        <dbReference type="ARBA" id="ARBA00022691"/>
    </source>
</evidence>
<sequence>MSADGIAARRSAAYLLDRITGDGKLMSDLIAGGALERLSPPDRARAQRLATDVLRNMDRVDRLMTDHVQKTPPLPIHNLLRIGALELAQGAAAHGVVNDLVSIASRSKRHGRLKGLVNAVLRKLADHAAQDWLTLPTPRIPDWLRAPLLAAWGRDTVRAMEEAHAAGAPLDLSARGDAAELAKQLGGTLLPTGTVRLTDPGQVSGLPGYTEGAWWVQDAAAAIPARLVDGHKVLDLCAAPGGKTMQLAAAGKDVTAVDLSDKRLERVRENLSRTGLTAELLQSDALEVSGQWDAVLLDAPCSATGTLRRHPDLPFAKDGSEFFGLIDLQARMIDHAVTLLRPGGQLVFCTCSLLPDEGEVQIEEALERHPDLQIDTAALEQPWIESEWRSTEGGLRLRPDFWAEQGGMDGFYIAPLRKHA</sequence>
<evidence type="ECO:0000259" key="6">
    <source>
        <dbReference type="PROSITE" id="PS51686"/>
    </source>
</evidence>
<feature type="domain" description="SAM-dependent MTase RsmB/NOP-type" evidence="6">
    <location>
        <begin position="132"/>
        <end position="419"/>
    </location>
</feature>
<evidence type="ECO:0000313" key="8">
    <source>
        <dbReference type="Proteomes" id="UP000306602"/>
    </source>
</evidence>
<keyword evidence="2 5" id="KW-0808">Transferase</keyword>
<gene>
    <name evidence="7" type="ORF">E4Z66_07310</name>
</gene>
<dbReference type="PRINTS" id="PR02008">
    <property type="entry name" value="RCMTFAMILY"/>
</dbReference>
<dbReference type="InterPro" id="IPR023267">
    <property type="entry name" value="RCMT"/>
</dbReference>
<dbReference type="InterPro" id="IPR006027">
    <property type="entry name" value="NusB_RsmB_TIM44"/>
</dbReference>
<dbReference type="InterPro" id="IPR029063">
    <property type="entry name" value="SAM-dependent_MTases_sf"/>
</dbReference>
<dbReference type="InterPro" id="IPR001678">
    <property type="entry name" value="MeTrfase_RsmB-F_NOP2_dom"/>
</dbReference>
<dbReference type="InterPro" id="IPR049560">
    <property type="entry name" value="MeTrfase_RsmB-F_NOP2_cat"/>
</dbReference>
<comment type="caution">
    <text evidence="5">Lacks conserved residue(s) required for the propagation of feature annotation.</text>
</comment>
<dbReference type="Proteomes" id="UP000306602">
    <property type="component" value="Unassembled WGS sequence"/>
</dbReference>
<dbReference type="GO" id="GO:0001510">
    <property type="term" value="P:RNA methylation"/>
    <property type="evidence" value="ECO:0007669"/>
    <property type="project" value="InterPro"/>
</dbReference>
<dbReference type="OrthoDB" id="9810297at2"/>
<dbReference type="EMBL" id="SRKY01000002">
    <property type="protein sequence ID" value="THH36747.1"/>
    <property type="molecule type" value="Genomic_DNA"/>
</dbReference>
<evidence type="ECO:0000256" key="1">
    <source>
        <dbReference type="ARBA" id="ARBA00022603"/>
    </source>
</evidence>
<dbReference type="GO" id="GO:0006355">
    <property type="term" value="P:regulation of DNA-templated transcription"/>
    <property type="evidence" value="ECO:0007669"/>
    <property type="project" value="InterPro"/>
</dbReference>
<keyword evidence="4 5" id="KW-0694">RNA-binding</keyword>
<organism evidence="7 8">
    <name type="scientific">Aliishimia ponticola</name>
    <dbReference type="NCBI Taxonomy" id="2499833"/>
    <lineage>
        <taxon>Bacteria</taxon>
        <taxon>Pseudomonadati</taxon>
        <taxon>Pseudomonadota</taxon>
        <taxon>Alphaproteobacteria</taxon>
        <taxon>Rhodobacterales</taxon>
        <taxon>Paracoccaceae</taxon>
        <taxon>Aliishimia</taxon>
    </lineage>
</organism>
<keyword evidence="1 5" id="KW-0489">Methyltransferase</keyword>
<dbReference type="AlphaFoldDB" id="A0A4S4NDY0"/>
<dbReference type="CDD" id="cd02440">
    <property type="entry name" value="AdoMet_MTases"/>
    <property type="match status" value="1"/>
</dbReference>
<dbReference type="SUPFAM" id="SSF48013">
    <property type="entry name" value="NusB-like"/>
    <property type="match status" value="1"/>
</dbReference>
<dbReference type="PROSITE" id="PS51686">
    <property type="entry name" value="SAM_MT_RSMB_NOP"/>
    <property type="match status" value="1"/>
</dbReference>
<protein>
    <submittedName>
        <fullName evidence="7">Methyltransferase domain-containing protein</fullName>
    </submittedName>
</protein>
<dbReference type="PANTHER" id="PTHR22807:SF61">
    <property type="entry name" value="NOL1_NOP2_SUN FAMILY PROTEIN _ ANTITERMINATION NUSB DOMAIN-CONTAINING PROTEIN"/>
    <property type="match status" value="1"/>
</dbReference>
<comment type="caution">
    <text evidence="7">The sequence shown here is derived from an EMBL/GenBank/DDBJ whole genome shotgun (WGS) entry which is preliminary data.</text>
</comment>
<dbReference type="Pfam" id="PF01029">
    <property type="entry name" value="NusB"/>
    <property type="match status" value="1"/>
</dbReference>
<evidence type="ECO:0000256" key="2">
    <source>
        <dbReference type="ARBA" id="ARBA00022679"/>
    </source>
</evidence>
<comment type="similarity">
    <text evidence="5">Belongs to the class I-like SAM-binding methyltransferase superfamily. RsmB/NOP family.</text>
</comment>
<feature type="binding site" evidence="5">
    <location>
        <position position="298"/>
    </location>
    <ligand>
        <name>S-adenosyl-L-methionine</name>
        <dbReference type="ChEBI" id="CHEBI:59789"/>
    </ligand>
</feature>
<evidence type="ECO:0000256" key="5">
    <source>
        <dbReference type="PROSITE-ProRule" id="PRU01023"/>
    </source>
</evidence>
<proteinExistence type="inferred from homology"/>
<dbReference type="PANTHER" id="PTHR22807">
    <property type="entry name" value="NOP2 YEAST -RELATED NOL1/NOP2/FMU SUN DOMAIN-CONTAINING"/>
    <property type="match status" value="1"/>
</dbReference>
<feature type="binding site" evidence="5">
    <location>
        <position position="258"/>
    </location>
    <ligand>
        <name>S-adenosyl-L-methionine</name>
        <dbReference type="ChEBI" id="CHEBI:59789"/>
    </ligand>
</feature>
<dbReference type="GO" id="GO:0003723">
    <property type="term" value="F:RNA binding"/>
    <property type="evidence" value="ECO:0007669"/>
    <property type="project" value="UniProtKB-UniRule"/>
</dbReference>
<dbReference type="SUPFAM" id="SSF53335">
    <property type="entry name" value="S-adenosyl-L-methionine-dependent methyltransferases"/>
    <property type="match status" value="1"/>
</dbReference>
<name>A0A4S4NDY0_9RHOB</name>
<keyword evidence="8" id="KW-1185">Reference proteome</keyword>
<feature type="active site" description="Nucleophile" evidence="5">
    <location>
        <position position="351"/>
    </location>
</feature>
<evidence type="ECO:0000313" key="7">
    <source>
        <dbReference type="EMBL" id="THH36747.1"/>
    </source>
</evidence>
<accession>A0A4S4NDY0</accession>
<keyword evidence="3 5" id="KW-0949">S-adenosyl-L-methionine</keyword>
<dbReference type="RefSeq" id="WP_136462347.1">
    <property type="nucleotide sequence ID" value="NZ_SRKY01000002.1"/>
</dbReference>
<dbReference type="InterPro" id="IPR035926">
    <property type="entry name" value="NusB-like_sf"/>
</dbReference>
<dbReference type="Pfam" id="PF01189">
    <property type="entry name" value="Methyltr_RsmB-F"/>
    <property type="match status" value="1"/>
</dbReference>
<dbReference type="Gene3D" id="3.40.50.150">
    <property type="entry name" value="Vaccinia Virus protein VP39"/>
    <property type="match status" value="1"/>
</dbReference>